<evidence type="ECO:0000313" key="9">
    <source>
        <dbReference type="EMBL" id="NDV60878.1"/>
    </source>
</evidence>
<evidence type="ECO:0000313" key="10">
    <source>
        <dbReference type="Proteomes" id="UP000478417"/>
    </source>
</evidence>
<dbReference type="GO" id="GO:0006207">
    <property type="term" value="P:'de novo' pyrimidine nucleobase biosynthetic process"/>
    <property type="evidence" value="ECO:0007669"/>
    <property type="project" value="InterPro"/>
</dbReference>
<reference evidence="9 10" key="1">
    <citation type="submission" date="2020-02" db="EMBL/GenBank/DDBJ databases">
        <title>Albibacoteraceae fam. nov., the first described family within the subdivision 4 Verrucomicrobia.</title>
        <authorList>
            <person name="Xi F."/>
        </authorList>
    </citation>
    <scope>NUCLEOTIDE SEQUENCE [LARGE SCALE GENOMIC DNA]</scope>
    <source>
        <strain evidence="9 10">CK1056</strain>
    </source>
</reference>
<dbReference type="SUPFAM" id="SSF51366">
    <property type="entry name" value="Ribulose-phoshate binding barrel"/>
    <property type="match status" value="1"/>
</dbReference>
<keyword evidence="10" id="KW-1185">Reference proteome</keyword>
<evidence type="ECO:0000256" key="1">
    <source>
        <dbReference type="ARBA" id="ARBA00004861"/>
    </source>
</evidence>
<name>A0A6B2LWL9_9BACT</name>
<dbReference type="NCBIfam" id="TIGR02127">
    <property type="entry name" value="pyrF_sub2"/>
    <property type="match status" value="1"/>
</dbReference>
<evidence type="ECO:0000256" key="6">
    <source>
        <dbReference type="ARBA" id="ARBA00049157"/>
    </source>
</evidence>
<dbReference type="EC" id="4.1.1.23" evidence="7"/>
<dbReference type="PANTHER" id="PTHR43375:SF1">
    <property type="entry name" value="OROTIDINE 5'-PHOSPHATE DECARBOXYLASE"/>
    <property type="match status" value="1"/>
</dbReference>
<dbReference type="Gene3D" id="3.20.20.70">
    <property type="entry name" value="Aldolase class I"/>
    <property type="match status" value="1"/>
</dbReference>
<dbReference type="CDD" id="cd04725">
    <property type="entry name" value="OMP_decarboxylase_like"/>
    <property type="match status" value="1"/>
</dbReference>
<dbReference type="Pfam" id="PF00215">
    <property type="entry name" value="OMPdecase"/>
    <property type="match status" value="1"/>
</dbReference>
<comment type="pathway">
    <text evidence="1 7">Pyrimidine metabolism; UMP biosynthesis via de novo pathway; UMP from orotate: step 2/2.</text>
</comment>
<proteinExistence type="inferred from homology"/>
<dbReference type="InterPro" id="IPR011060">
    <property type="entry name" value="RibuloseP-bd_barrel"/>
</dbReference>
<keyword evidence="4 7" id="KW-0665">Pyrimidine biosynthesis</keyword>
<dbReference type="EMBL" id="JAAGNX010000001">
    <property type="protein sequence ID" value="NDV60878.1"/>
    <property type="molecule type" value="Genomic_DNA"/>
</dbReference>
<gene>
    <name evidence="7 9" type="primary">pyrF</name>
    <name evidence="9" type="ORF">G0Q06_00260</name>
</gene>
<dbReference type="SMART" id="SM00934">
    <property type="entry name" value="OMPdecase"/>
    <property type="match status" value="1"/>
</dbReference>
<evidence type="ECO:0000256" key="2">
    <source>
        <dbReference type="ARBA" id="ARBA00008847"/>
    </source>
</evidence>
<evidence type="ECO:0000256" key="3">
    <source>
        <dbReference type="ARBA" id="ARBA00022793"/>
    </source>
</evidence>
<dbReference type="HAMAP" id="MF_01215">
    <property type="entry name" value="OMPdecase_type2"/>
    <property type="match status" value="1"/>
</dbReference>
<dbReference type="UniPathway" id="UPA00070">
    <property type="reaction ID" value="UER00120"/>
</dbReference>
<comment type="similarity">
    <text evidence="2 7">Belongs to the OMP decarboxylase family. Type 2 subfamily.</text>
</comment>
<sequence length="280" mass="30566">MTFITQLQSSWESTASMVCVGLDPQMDRLPASIRTAGKPFLEFNKRIIDATLPYACAYKPQFAYFAAENRLDELLQTMDYLREVAPGRIVILDAKRGDIGSTADQYAREAFEFYKAHAVTVNPYMGGDTLLPFTRFAEKGVVVLCKTSNPGSAELQDLILENGDPLYLEVAKRAARDWNANRNLCLVVGATYPKELARIRESVGEMPLLVPGIGAQGGDLEATLRAGLRADGWGLLINSSRGILYASSGDDFAEAAGAAARELQEACLSFQKNILQEAAQ</sequence>
<keyword evidence="5 7" id="KW-0456">Lyase</keyword>
<dbReference type="PROSITE" id="PS00156">
    <property type="entry name" value="OMPDECASE"/>
    <property type="match status" value="1"/>
</dbReference>
<dbReference type="InterPro" id="IPR011995">
    <property type="entry name" value="OMPdecase_type-2"/>
</dbReference>
<evidence type="ECO:0000256" key="5">
    <source>
        <dbReference type="ARBA" id="ARBA00023239"/>
    </source>
</evidence>
<keyword evidence="3 7" id="KW-0210">Decarboxylase</keyword>
<dbReference type="RefSeq" id="WP_163961296.1">
    <property type="nucleotide sequence ID" value="NZ_JAAGNX010000001.1"/>
</dbReference>
<dbReference type="PANTHER" id="PTHR43375">
    <property type="entry name" value="OROTIDINE 5'-PHOSPHATE DECARBOXYLASE"/>
    <property type="match status" value="1"/>
</dbReference>
<dbReference type="AlphaFoldDB" id="A0A6B2LWL9"/>
<evidence type="ECO:0000259" key="8">
    <source>
        <dbReference type="SMART" id="SM00934"/>
    </source>
</evidence>
<dbReference type="InterPro" id="IPR018089">
    <property type="entry name" value="OMPdecase_AS"/>
</dbReference>
<dbReference type="GO" id="GO:0004590">
    <property type="term" value="F:orotidine-5'-phosphate decarboxylase activity"/>
    <property type="evidence" value="ECO:0007669"/>
    <property type="project" value="UniProtKB-UniRule"/>
</dbReference>
<evidence type="ECO:0000256" key="4">
    <source>
        <dbReference type="ARBA" id="ARBA00022975"/>
    </source>
</evidence>
<protein>
    <recommendedName>
        <fullName evidence="7">Orotidine 5'-phosphate decarboxylase</fullName>
        <ecNumber evidence="7">4.1.1.23</ecNumber>
    </recommendedName>
    <alternativeName>
        <fullName evidence="7">OMP decarboxylase</fullName>
        <shortName evidence="7">OMPDCase</shortName>
        <shortName evidence="7">OMPdecase</shortName>
    </alternativeName>
</protein>
<evidence type="ECO:0000256" key="7">
    <source>
        <dbReference type="HAMAP-Rule" id="MF_01215"/>
    </source>
</evidence>
<dbReference type="InterPro" id="IPR013785">
    <property type="entry name" value="Aldolase_TIM"/>
</dbReference>
<comment type="caution">
    <text evidence="9">The sequence shown here is derived from an EMBL/GenBank/DDBJ whole genome shotgun (WGS) entry which is preliminary data.</text>
</comment>
<accession>A0A6B2LWL9</accession>
<feature type="domain" description="Orotidine 5'-phosphate decarboxylase" evidence="8">
    <location>
        <begin position="17"/>
        <end position="256"/>
    </location>
</feature>
<comment type="catalytic activity">
    <reaction evidence="6 7">
        <text>orotidine 5'-phosphate + H(+) = UMP + CO2</text>
        <dbReference type="Rhea" id="RHEA:11596"/>
        <dbReference type="ChEBI" id="CHEBI:15378"/>
        <dbReference type="ChEBI" id="CHEBI:16526"/>
        <dbReference type="ChEBI" id="CHEBI:57538"/>
        <dbReference type="ChEBI" id="CHEBI:57865"/>
        <dbReference type="EC" id="4.1.1.23"/>
    </reaction>
</comment>
<dbReference type="Proteomes" id="UP000478417">
    <property type="component" value="Unassembled WGS sequence"/>
</dbReference>
<organism evidence="9 10">
    <name type="scientific">Oceanipulchritudo coccoides</name>
    <dbReference type="NCBI Taxonomy" id="2706888"/>
    <lineage>
        <taxon>Bacteria</taxon>
        <taxon>Pseudomonadati</taxon>
        <taxon>Verrucomicrobiota</taxon>
        <taxon>Opitutia</taxon>
        <taxon>Puniceicoccales</taxon>
        <taxon>Oceanipulchritudinaceae</taxon>
        <taxon>Oceanipulchritudo</taxon>
    </lineage>
</organism>
<dbReference type="InterPro" id="IPR001754">
    <property type="entry name" value="OMPdeCOase_dom"/>
</dbReference>
<dbReference type="GO" id="GO:0044205">
    <property type="term" value="P:'de novo' UMP biosynthetic process"/>
    <property type="evidence" value="ECO:0007669"/>
    <property type="project" value="UniProtKB-UniRule"/>
</dbReference>
<feature type="active site" description="Proton donor" evidence="7">
    <location>
        <position position="95"/>
    </location>
</feature>